<dbReference type="GO" id="GO:0005975">
    <property type="term" value="P:carbohydrate metabolic process"/>
    <property type="evidence" value="ECO:0007669"/>
    <property type="project" value="InterPro"/>
</dbReference>
<organism evidence="3 4">
    <name type="scientific">Thalassotalea agarivorans</name>
    <name type="common">Thalassomonas agarivorans</name>
    <dbReference type="NCBI Taxonomy" id="349064"/>
    <lineage>
        <taxon>Bacteria</taxon>
        <taxon>Pseudomonadati</taxon>
        <taxon>Pseudomonadota</taxon>
        <taxon>Gammaproteobacteria</taxon>
        <taxon>Alteromonadales</taxon>
        <taxon>Colwelliaceae</taxon>
        <taxon>Thalassotalea</taxon>
    </lineage>
</organism>
<evidence type="ECO:0000313" key="3">
    <source>
        <dbReference type="EMBL" id="SES64197.1"/>
    </source>
</evidence>
<name>A0A1H9Y5N8_THASX</name>
<evidence type="ECO:0000313" key="4">
    <source>
        <dbReference type="Proteomes" id="UP000199308"/>
    </source>
</evidence>
<keyword evidence="4" id="KW-1185">Reference proteome</keyword>
<feature type="domain" description="NodB homology" evidence="2">
    <location>
        <begin position="33"/>
        <end position="153"/>
    </location>
</feature>
<dbReference type="RefSeq" id="WP_093326728.1">
    <property type="nucleotide sequence ID" value="NZ_AP027363.1"/>
</dbReference>
<dbReference type="SUPFAM" id="SSF88713">
    <property type="entry name" value="Glycoside hydrolase/deacetylase"/>
    <property type="match status" value="1"/>
</dbReference>
<dbReference type="GO" id="GO:0016810">
    <property type="term" value="F:hydrolase activity, acting on carbon-nitrogen (but not peptide) bonds"/>
    <property type="evidence" value="ECO:0007669"/>
    <property type="project" value="InterPro"/>
</dbReference>
<dbReference type="Pfam" id="PF01522">
    <property type="entry name" value="Polysacc_deac_1"/>
    <property type="match status" value="1"/>
</dbReference>
<dbReference type="STRING" id="349064.SAMN05660429_00087"/>
<sequence>MPALRVSVLCLLAIATTSAFAQQQLEFKWPNNAKIAVSLGYDDSLASHLDTAVKDLNDFKLKGTFYLTLSHPSIANRIDEWRDVAKQGHELANHSLFHPCSATPKGREWVSEANNLDTKTIAAMAQEIQLANHYLHAIDGNNQRTFTAPCGDQFTKNGNYLPAIANLFEGMKTHIGPSPKNIASLNRMDLPTWAPHQVDGKTLIDYVKSAEKTGTIASFTFHGIGADHLAVSQKAHRELLAYLSEHSDKYYVDTYLNISLYLKRAQQQP</sequence>
<proteinExistence type="predicted"/>
<evidence type="ECO:0000256" key="1">
    <source>
        <dbReference type="SAM" id="SignalP"/>
    </source>
</evidence>
<protein>
    <submittedName>
        <fullName evidence="3">Peptidoglycan/xylan/chitin deacetylase, PgdA/CDA1 family</fullName>
    </submittedName>
</protein>
<dbReference type="Gene3D" id="3.20.20.370">
    <property type="entry name" value="Glycoside hydrolase/deacetylase"/>
    <property type="match status" value="1"/>
</dbReference>
<dbReference type="AlphaFoldDB" id="A0A1H9Y5N8"/>
<feature type="signal peptide" evidence="1">
    <location>
        <begin position="1"/>
        <end position="21"/>
    </location>
</feature>
<dbReference type="OrthoDB" id="9784220at2"/>
<evidence type="ECO:0000259" key="2">
    <source>
        <dbReference type="Pfam" id="PF01522"/>
    </source>
</evidence>
<dbReference type="InterPro" id="IPR002509">
    <property type="entry name" value="NODB_dom"/>
</dbReference>
<accession>A0A1H9Y5N8</accession>
<feature type="chain" id="PRO_5011452195" evidence="1">
    <location>
        <begin position="22"/>
        <end position="269"/>
    </location>
</feature>
<gene>
    <name evidence="3" type="ORF">SAMN05660429_00087</name>
</gene>
<keyword evidence="1" id="KW-0732">Signal</keyword>
<dbReference type="InterPro" id="IPR011330">
    <property type="entry name" value="Glyco_hydro/deAcase_b/a-brl"/>
</dbReference>
<dbReference type="Proteomes" id="UP000199308">
    <property type="component" value="Unassembled WGS sequence"/>
</dbReference>
<reference evidence="3 4" key="1">
    <citation type="submission" date="2016-10" db="EMBL/GenBank/DDBJ databases">
        <authorList>
            <person name="de Groot N.N."/>
        </authorList>
    </citation>
    <scope>NUCLEOTIDE SEQUENCE [LARGE SCALE GENOMIC DNA]</scope>
    <source>
        <strain evidence="3 4">DSM 19706</strain>
    </source>
</reference>
<dbReference type="EMBL" id="FOHK01000001">
    <property type="protein sequence ID" value="SES64197.1"/>
    <property type="molecule type" value="Genomic_DNA"/>
</dbReference>